<organism evidence="1 2">
    <name type="scientific">Gossypium barbadense</name>
    <name type="common">Sea Island cotton</name>
    <name type="synonym">Hibiscus barbadensis</name>
    <dbReference type="NCBI Taxonomy" id="3634"/>
    <lineage>
        <taxon>Eukaryota</taxon>
        <taxon>Viridiplantae</taxon>
        <taxon>Streptophyta</taxon>
        <taxon>Embryophyta</taxon>
        <taxon>Tracheophyta</taxon>
        <taxon>Spermatophyta</taxon>
        <taxon>Magnoliopsida</taxon>
        <taxon>eudicotyledons</taxon>
        <taxon>Gunneridae</taxon>
        <taxon>Pentapetalae</taxon>
        <taxon>rosids</taxon>
        <taxon>malvids</taxon>
        <taxon>Malvales</taxon>
        <taxon>Malvaceae</taxon>
        <taxon>Malvoideae</taxon>
        <taxon>Gossypium</taxon>
    </lineage>
</organism>
<evidence type="ECO:0000313" key="2">
    <source>
        <dbReference type="Proteomes" id="UP000239757"/>
    </source>
</evidence>
<proteinExistence type="predicted"/>
<sequence length="94" mass="9653">MIAHACVSLTVSTTGLGTGGSNASAKSRGSPTVSKYGRIARPCLFLWCEHSLRHALAPGRVDGKTLCFKTQLVGSKVTMQGSAASSSTLSPTLS</sequence>
<dbReference type="AlphaFoldDB" id="A0A2P5XJ93"/>
<gene>
    <name evidence="1" type="ORF">GOBAR_AA17261</name>
</gene>
<reference evidence="1 2" key="1">
    <citation type="submission" date="2015-01" db="EMBL/GenBank/DDBJ databases">
        <title>Genome of allotetraploid Gossypium barbadense reveals genomic plasticity and fiber elongation in cotton evolution.</title>
        <authorList>
            <person name="Chen X."/>
            <person name="Liu X."/>
            <person name="Zhao B."/>
            <person name="Zheng H."/>
            <person name="Hu Y."/>
            <person name="Lu G."/>
            <person name="Yang C."/>
            <person name="Chen J."/>
            <person name="Shan C."/>
            <person name="Zhang L."/>
            <person name="Zhou Y."/>
            <person name="Wang L."/>
            <person name="Guo W."/>
            <person name="Bai Y."/>
            <person name="Ruan J."/>
            <person name="Shangguan X."/>
            <person name="Mao Y."/>
            <person name="Jiang J."/>
            <person name="Zhu Y."/>
            <person name="Lei J."/>
            <person name="Kang H."/>
            <person name="Chen S."/>
            <person name="He X."/>
            <person name="Wang R."/>
            <person name="Wang Y."/>
            <person name="Chen J."/>
            <person name="Wang L."/>
            <person name="Yu S."/>
            <person name="Wang B."/>
            <person name="Wei J."/>
            <person name="Song S."/>
            <person name="Lu X."/>
            <person name="Gao Z."/>
            <person name="Gu W."/>
            <person name="Deng X."/>
            <person name="Ma D."/>
            <person name="Wang S."/>
            <person name="Liang W."/>
            <person name="Fang L."/>
            <person name="Cai C."/>
            <person name="Zhu X."/>
            <person name="Zhou B."/>
            <person name="Zhang Y."/>
            <person name="Chen Z."/>
            <person name="Xu S."/>
            <person name="Zhu R."/>
            <person name="Wang S."/>
            <person name="Zhang T."/>
            <person name="Zhao G."/>
        </authorList>
    </citation>
    <scope>NUCLEOTIDE SEQUENCE [LARGE SCALE GENOMIC DNA]</scope>
    <source>
        <strain evidence="2">cv. Xinhai21</strain>
        <tissue evidence="1">Leaf</tissue>
    </source>
</reference>
<accession>A0A2P5XJ93</accession>
<dbReference type="Proteomes" id="UP000239757">
    <property type="component" value="Unassembled WGS sequence"/>
</dbReference>
<dbReference type="EMBL" id="KZ664757">
    <property type="protein sequence ID" value="PPS03401.1"/>
    <property type="molecule type" value="Genomic_DNA"/>
</dbReference>
<protein>
    <submittedName>
        <fullName evidence="1">Uncharacterized protein</fullName>
    </submittedName>
</protein>
<name>A0A2P5XJ93_GOSBA</name>
<evidence type="ECO:0000313" key="1">
    <source>
        <dbReference type="EMBL" id="PPS03401.1"/>
    </source>
</evidence>